<name>A0A219B8L4_9SPHN</name>
<evidence type="ECO:0000256" key="6">
    <source>
        <dbReference type="ARBA" id="ARBA00058104"/>
    </source>
</evidence>
<comment type="pathway">
    <text evidence="1">Cofactor biosynthesis; ubiquinone biosynthesis.</text>
</comment>
<dbReference type="InterPro" id="IPR013718">
    <property type="entry name" value="COQ9_C"/>
</dbReference>
<comment type="similarity">
    <text evidence="2">Belongs to the COQ9 family.</text>
</comment>
<keyword evidence="3" id="KW-0831">Ubiquinone biosynthesis</keyword>
<dbReference type="SUPFAM" id="SSF48498">
    <property type="entry name" value="Tetracyclin repressor-like, C-terminal domain"/>
    <property type="match status" value="1"/>
</dbReference>
<evidence type="ECO:0000256" key="1">
    <source>
        <dbReference type="ARBA" id="ARBA00004749"/>
    </source>
</evidence>
<dbReference type="PANTHER" id="PTHR21427:SF19">
    <property type="entry name" value="UBIQUINONE BIOSYNTHESIS PROTEIN COQ9, MITOCHONDRIAL"/>
    <property type="match status" value="1"/>
</dbReference>
<evidence type="ECO:0000256" key="3">
    <source>
        <dbReference type="ARBA" id="ARBA00022688"/>
    </source>
</evidence>
<dbReference type="Proteomes" id="UP000198462">
    <property type="component" value="Unassembled WGS sequence"/>
</dbReference>
<evidence type="ECO:0000313" key="9">
    <source>
        <dbReference type="Proteomes" id="UP000198462"/>
    </source>
</evidence>
<dbReference type="NCBIfam" id="TIGR02396">
    <property type="entry name" value="diverge_rpsU"/>
    <property type="match status" value="1"/>
</dbReference>
<dbReference type="GO" id="GO:0006744">
    <property type="term" value="P:ubiquinone biosynthetic process"/>
    <property type="evidence" value="ECO:0007669"/>
    <property type="project" value="UniProtKB-KW"/>
</dbReference>
<accession>A0A219B8L4</accession>
<keyword evidence="4" id="KW-0809">Transit peptide</keyword>
<keyword evidence="5" id="KW-0446">Lipid-binding</keyword>
<dbReference type="EMBL" id="NFZT01000001">
    <property type="protein sequence ID" value="OWV34705.1"/>
    <property type="molecule type" value="Genomic_DNA"/>
</dbReference>
<evidence type="ECO:0000259" key="7">
    <source>
        <dbReference type="Pfam" id="PF08511"/>
    </source>
</evidence>
<dbReference type="GO" id="GO:0008289">
    <property type="term" value="F:lipid binding"/>
    <property type="evidence" value="ECO:0007669"/>
    <property type="project" value="UniProtKB-KW"/>
</dbReference>
<dbReference type="OrthoDB" id="7201143at2"/>
<evidence type="ECO:0000256" key="5">
    <source>
        <dbReference type="ARBA" id="ARBA00023121"/>
    </source>
</evidence>
<evidence type="ECO:0000313" key="8">
    <source>
        <dbReference type="EMBL" id="OWV34705.1"/>
    </source>
</evidence>
<proteinExistence type="inferred from homology"/>
<dbReference type="PANTHER" id="PTHR21427">
    <property type="entry name" value="UBIQUINONE BIOSYNTHESIS PROTEIN COQ9, MITOCHONDRIAL"/>
    <property type="match status" value="1"/>
</dbReference>
<evidence type="ECO:0000256" key="2">
    <source>
        <dbReference type="ARBA" id="ARBA00010766"/>
    </source>
</evidence>
<dbReference type="AlphaFoldDB" id="A0A219B8L4"/>
<dbReference type="InterPro" id="IPR036271">
    <property type="entry name" value="Tet_transcr_reg_TetR-rel_C_sf"/>
</dbReference>
<organism evidence="8 9">
    <name type="scientific">Pacificimonas flava</name>
    <dbReference type="NCBI Taxonomy" id="1234595"/>
    <lineage>
        <taxon>Bacteria</taxon>
        <taxon>Pseudomonadati</taxon>
        <taxon>Pseudomonadota</taxon>
        <taxon>Alphaproteobacteria</taxon>
        <taxon>Sphingomonadales</taxon>
        <taxon>Sphingosinicellaceae</taxon>
        <taxon>Pacificimonas</taxon>
    </lineage>
</organism>
<evidence type="ECO:0000256" key="4">
    <source>
        <dbReference type="ARBA" id="ARBA00022946"/>
    </source>
</evidence>
<gene>
    <name evidence="8" type="ORF">B5C34_08670</name>
</gene>
<comment type="caution">
    <text evidence="8">The sequence shown here is derived from an EMBL/GenBank/DDBJ whole genome shotgun (WGS) entry which is preliminary data.</text>
</comment>
<keyword evidence="9" id="KW-1185">Reference proteome</keyword>
<dbReference type="Gene3D" id="1.10.357.10">
    <property type="entry name" value="Tetracycline Repressor, domain 2"/>
    <property type="match status" value="1"/>
</dbReference>
<sequence length="218" mass="25039">MTPSEMTLDELRPVLVREMLPDIAFDGWTIRAAEAAAERLGVPAERARLCFPRRERDMIEGWVELSDADMVEAMAREGVADMKIRDRIRRGVEIRLEQAAPYREAVREALKILGRPQNAAYAARSLWRTADRMWRAAGDTATDLNHYTKRATLSGVYSSTLIYWLQDDSEEFAETRAFLDRRIDDVMKIEKAKAEIRKARGNLPNPIRFLGRLRYPGV</sequence>
<protein>
    <recommendedName>
        <fullName evidence="7">COQ9 C-terminal domain-containing protein</fullName>
    </recommendedName>
</protein>
<dbReference type="Pfam" id="PF08511">
    <property type="entry name" value="COQ9"/>
    <property type="match status" value="1"/>
</dbReference>
<reference evidence="9" key="1">
    <citation type="submission" date="2017-05" db="EMBL/GenBank/DDBJ databases">
        <authorList>
            <person name="Lin X."/>
        </authorList>
    </citation>
    <scope>NUCLEOTIDE SEQUENCE [LARGE SCALE GENOMIC DNA]</scope>
    <source>
        <strain evidence="9">JLT2012</strain>
    </source>
</reference>
<comment type="function">
    <text evidence="6">Membrane-associated protein that warps the membrane surface to access and bind aromatic isoprenes with high specificity, including ubiquinone (CoQ) isoprene intermediates and presents them directly to COQ7, therefore facilitating the COQ7-mediated hydroxylase step. Participates in the biosynthesis of coenzyme Q, also named ubiquinone, an essential lipid-soluble electron transporter for aerobic cellular respiration.</text>
</comment>
<feature type="domain" description="COQ9 C-terminal" evidence="7">
    <location>
        <begin position="121"/>
        <end position="190"/>
    </location>
</feature>
<dbReference type="InterPro" id="IPR012762">
    <property type="entry name" value="Ubiq_biosynth_COQ9"/>
</dbReference>